<keyword evidence="1" id="KW-1185">Reference proteome</keyword>
<organism evidence="1 2">
    <name type="scientific">Carassius auratus</name>
    <name type="common">Goldfish</name>
    <dbReference type="NCBI Taxonomy" id="7957"/>
    <lineage>
        <taxon>Eukaryota</taxon>
        <taxon>Metazoa</taxon>
        <taxon>Chordata</taxon>
        <taxon>Craniata</taxon>
        <taxon>Vertebrata</taxon>
        <taxon>Euteleostomi</taxon>
        <taxon>Actinopterygii</taxon>
        <taxon>Neopterygii</taxon>
        <taxon>Teleostei</taxon>
        <taxon>Ostariophysi</taxon>
        <taxon>Cypriniformes</taxon>
        <taxon>Cyprinidae</taxon>
        <taxon>Cyprininae</taxon>
        <taxon>Carassius</taxon>
    </lineage>
</organism>
<dbReference type="Proteomes" id="UP000515129">
    <property type="component" value="Chromosome 7"/>
</dbReference>
<gene>
    <name evidence="2" type="primary">LOC113105368</name>
</gene>
<sequence length="223" mass="24680">MLLGTSRQRRKIFFGFTFAANSSLTSFNRTVCANSTFWLQRAHQGESSRDYQYLNQSSIDDLCLQLSNDVSGGSSPDATEDCLTLLSSKTLTAQDFRRCFLPNNTALIASLCGNDSSQIPQDGSWAAEYCSKAIPNHSHGVPKENCDYSNWKAEHFMNTTALEICSNKAGLKDYICKNATLYLTLVLKQPSFLDYCLNSEEKQGTKCVLNIPVSPSLSSFTVC</sequence>
<evidence type="ECO:0000313" key="2">
    <source>
        <dbReference type="RefSeq" id="XP_026122190.1"/>
    </source>
</evidence>
<dbReference type="AlphaFoldDB" id="A0A6P6PPD3"/>
<dbReference type="RefSeq" id="XP_026122190.1">
    <property type="nucleotide sequence ID" value="XM_026266405.1"/>
</dbReference>
<dbReference type="KEGG" id="caua:113105368"/>
<protein>
    <submittedName>
        <fullName evidence="2">Uncharacterized protein LOC113105368</fullName>
    </submittedName>
</protein>
<dbReference type="OrthoDB" id="9447519at2759"/>
<dbReference type="GeneID" id="113105368"/>
<reference evidence="2" key="1">
    <citation type="submission" date="2025-08" db="UniProtKB">
        <authorList>
            <consortium name="RefSeq"/>
        </authorList>
    </citation>
    <scope>IDENTIFICATION</scope>
    <source>
        <strain evidence="2">Wakin</strain>
        <tissue evidence="2">Muscle</tissue>
    </source>
</reference>
<evidence type="ECO:0000313" key="1">
    <source>
        <dbReference type="Proteomes" id="UP000515129"/>
    </source>
</evidence>
<name>A0A6P6PPD3_CARAU</name>
<proteinExistence type="predicted"/>
<accession>A0A6P6PPD3</accession>